<sequence>MTGDPRQNAEMERIPALREVTDAEVESFWRDGVVCLRRIIPPDLLEDMVGPVEEALMGTATADLSGMGDALEAGAGAERAIDAAVTASGIPRGHFKAGTDHWLEQPDFLDFATRSPLPEIVARLLDSRNVYLYEDSVLVKEPGTQEKTAFHQDLAYFHLDGDRICTTWVPLDSVSAETGAVKFVAGSHRDRTTYRPNLFVTTMSMPGTEGEVVPDFDVVKGEARIISFDTEPGDITVHHARTIHGAGGNASSDRRRRAISVRYAGDGTVYRIVPGFPTKDRHAGMSDGDTLDIDRFPLAWP</sequence>
<dbReference type="PANTHER" id="PTHR20883:SF49">
    <property type="entry name" value="PHYTANOYL-COA DIOXYGENASE"/>
    <property type="match status" value="1"/>
</dbReference>
<evidence type="ECO:0000313" key="1">
    <source>
        <dbReference type="EMBL" id="CAB4607650.1"/>
    </source>
</evidence>
<accession>A0A6J6H4R1</accession>
<dbReference type="AlphaFoldDB" id="A0A6J6H4R1"/>
<name>A0A6J6H4R1_9ZZZZ</name>
<proteinExistence type="predicted"/>
<gene>
    <name evidence="1" type="ORF">UFOPK1835_00877</name>
</gene>
<organism evidence="1">
    <name type="scientific">freshwater metagenome</name>
    <dbReference type="NCBI Taxonomy" id="449393"/>
    <lineage>
        <taxon>unclassified sequences</taxon>
        <taxon>metagenomes</taxon>
        <taxon>ecological metagenomes</taxon>
    </lineage>
</organism>
<reference evidence="1" key="1">
    <citation type="submission" date="2020-05" db="EMBL/GenBank/DDBJ databases">
        <authorList>
            <person name="Chiriac C."/>
            <person name="Salcher M."/>
            <person name="Ghai R."/>
            <person name="Kavagutti S V."/>
        </authorList>
    </citation>
    <scope>NUCLEOTIDE SEQUENCE</scope>
</reference>
<dbReference type="Gene3D" id="2.60.120.620">
    <property type="entry name" value="q2cbj1_9rhob like domain"/>
    <property type="match status" value="1"/>
</dbReference>
<dbReference type="SUPFAM" id="SSF51197">
    <property type="entry name" value="Clavaminate synthase-like"/>
    <property type="match status" value="1"/>
</dbReference>
<dbReference type="PANTHER" id="PTHR20883">
    <property type="entry name" value="PHYTANOYL-COA DIOXYGENASE DOMAIN CONTAINING 1"/>
    <property type="match status" value="1"/>
</dbReference>
<dbReference type="Pfam" id="PF05721">
    <property type="entry name" value="PhyH"/>
    <property type="match status" value="1"/>
</dbReference>
<dbReference type="InterPro" id="IPR008775">
    <property type="entry name" value="Phytyl_CoA_dOase-like"/>
</dbReference>
<protein>
    <submittedName>
        <fullName evidence="1">Unannotated protein</fullName>
    </submittedName>
</protein>
<dbReference type="EMBL" id="CAEZUP010000029">
    <property type="protein sequence ID" value="CAB4607650.1"/>
    <property type="molecule type" value="Genomic_DNA"/>
</dbReference>